<accession>A0ACC2VGN4</accession>
<evidence type="ECO:0000313" key="1">
    <source>
        <dbReference type="EMBL" id="KAJ9098528.1"/>
    </source>
</evidence>
<dbReference type="Proteomes" id="UP001241377">
    <property type="component" value="Unassembled WGS sequence"/>
</dbReference>
<keyword evidence="2" id="KW-1185">Reference proteome</keyword>
<protein>
    <submittedName>
        <fullName evidence="1">Uncharacterized protein</fullName>
    </submittedName>
</protein>
<evidence type="ECO:0000313" key="2">
    <source>
        <dbReference type="Proteomes" id="UP001241377"/>
    </source>
</evidence>
<organism evidence="1 2">
    <name type="scientific">Naganishia cerealis</name>
    <dbReference type="NCBI Taxonomy" id="610337"/>
    <lineage>
        <taxon>Eukaryota</taxon>
        <taxon>Fungi</taxon>
        <taxon>Dikarya</taxon>
        <taxon>Basidiomycota</taxon>
        <taxon>Agaricomycotina</taxon>
        <taxon>Tremellomycetes</taxon>
        <taxon>Filobasidiales</taxon>
        <taxon>Filobasidiaceae</taxon>
        <taxon>Naganishia</taxon>
    </lineage>
</organism>
<dbReference type="EMBL" id="JASBWR010000075">
    <property type="protein sequence ID" value="KAJ9098528.1"/>
    <property type="molecule type" value="Genomic_DNA"/>
</dbReference>
<gene>
    <name evidence="1" type="ORF">QFC19_006296</name>
</gene>
<proteinExistence type="predicted"/>
<name>A0ACC2VGN4_9TREE</name>
<reference evidence="1" key="1">
    <citation type="submission" date="2023-04" db="EMBL/GenBank/DDBJ databases">
        <title>Draft Genome sequencing of Naganishia species isolated from polar environments using Oxford Nanopore Technology.</title>
        <authorList>
            <person name="Leo P."/>
            <person name="Venkateswaran K."/>
        </authorList>
    </citation>
    <scope>NUCLEOTIDE SEQUENCE</scope>
    <source>
        <strain evidence="1">MNA-CCFEE 5261</strain>
    </source>
</reference>
<comment type="caution">
    <text evidence="1">The sequence shown here is derived from an EMBL/GenBank/DDBJ whole genome shotgun (WGS) entry which is preliminary data.</text>
</comment>
<sequence length="135" mass="14843">MSGERQGQHSPYFNAITAPPQLSDGNPRQCDITADITLKASSSEEFYGLTRRVTSRPKGMNRNINTKPTDALGCSLSPWLETNKGDPNAAQEYASFTVQNNLTSTIIQLLNVLTLSVEDRCMVISTSPEYNSNDK</sequence>